<dbReference type="EMBL" id="BMJY01000015">
    <property type="protein sequence ID" value="GGH48653.1"/>
    <property type="molecule type" value="Genomic_DNA"/>
</dbReference>
<dbReference type="InterPro" id="IPR029787">
    <property type="entry name" value="Nucleotide_cyclase"/>
</dbReference>
<comment type="caution">
    <text evidence="2">The sequence shown here is derived from an EMBL/GenBank/DDBJ whole genome shotgun (WGS) entry which is preliminary data.</text>
</comment>
<organism evidence="2 3">
    <name type="scientific">Microbacterium album</name>
    <dbReference type="NCBI Taxonomy" id="2053191"/>
    <lineage>
        <taxon>Bacteria</taxon>
        <taxon>Bacillati</taxon>
        <taxon>Actinomycetota</taxon>
        <taxon>Actinomycetes</taxon>
        <taxon>Micrococcales</taxon>
        <taxon>Microbacteriaceae</taxon>
        <taxon>Microbacterium</taxon>
    </lineage>
</organism>
<feature type="transmembrane region" description="Helical" evidence="1">
    <location>
        <begin position="120"/>
        <end position="139"/>
    </location>
</feature>
<keyword evidence="3" id="KW-1185">Reference proteome</keyword>
<dbReference type="SUPFAM" id="SSF55073">
    <property type="entry name" value="Nucleotide cyclase"/>
    <property type="match status" value="1"/>
</dbReference>
<dbReference type="InterPro" id="IPR043128">
    <property type="entry name" value="Rev_trsase/Diguanyl_cyclase"/>
</dbReference>
<feature type="transmembrane region" description="Helical" evidence="1">
    <location>
        <begin position="6"/>
        <end position="25"/>
    </location>
</feature>
<reference evidence="2" key="1">
    <citation type="journal article" date="2014" name="Int. J. Syst. Evol. Microbiol.">
        <title>Complete genome sequence of Corynebacterium casei LMG S-19264T (=DSM 44701T), isolated from a smear-ripened cheese.</title>
        <authorList>
            <consortium name="US DOE Joint Genome Institute (JGI-PGF)"/>
            <person name="Walter F."/>
            <person name="Albersmeier A."/>
            <person name="Kalinowski J."/>
            <person name="Ruckert C."/>
        </authorList>
    </citation>
    <scope>NUCLEOTIDE SEQUENCE</scope>
    <source>
        <strain evidence="2">CGMCC 1.15794</strain>
    </source>
</reference>
<dbReference type="Gene3D" id="3.30.70.270">
    <property type="match status" value="1"/>
</dbReference>
<feature type="transmembrane region" description="Helical" evidence="1">
    <location>
        <begin position="62"/>
        <end position="82"/>
    </location>
</feature>
<evidence type="ECO:0000313" key="2">
    <source>
        <dbReference type="EMBL" id="GGH48653.1"/>
    </source>
</evidence>
<evidence type="ECO:0000313" key="3">
    <source>
        <dbReference type="Proteomes" id="UP000657592"/>
    </source>
</evidence>
<reference evidence="2" key="2">
    <citation type="submission" date="2020-09" db="EMBL/GenBank/DDBJ databases">
        <authorList>
            <person name="Sun Q."/>
            <person name="Zhou Y."/>
        </authorList>
    </citation>
    <scope>NUCLEOTIDE SEQUENCE</scope>
    <source>
        <strain evidence="2">CGMCC 1.15794</strain>
    </source>
</reference>
<evidence type="ECO:0000256" key="1">
    <source>
        <dbReference type="SAM" id="Phobius"/>
    </source>
</evidence>
<sequence length="388" mass="40484">MHLDLHSTSLVAALVVFAAGSTFLLETVTRRDSGAGRYWAASFLTGILTVFCYLVWAFERSLWGAVAVGNGAFAAQMGLMWLGCRVFNGRLGGLPRMLTAAASLIVFAAALLDGPEGGDWAGAPALFAAIVVLASLGAVESRRGALRRAFSAIGLTLVLSVAAAFYAGRAVVFLIVGPESALFREWFDTNATSLLTAALTVVAVVSTSVLRLQSLGAPPPTLELRPADASPRDPLPRHVFDVVLRDLVSRARDVEADVAVIAFRIEDLRALSAAFGPAVTEPIESGWRSSVRRHAPLDAAVGHLDAHTIAVSLVLPDPGEGIRVAQHVQRCLLDDLLAADDVVLPTVGVGVAVSAGATARARALVEAAREAAGRSASSPDAEVALTEL</sequence>
<evidence type="ECO:0008006" key="4">
    <source>
        <dbReference type="Google" id="ProtNLM"/>
    </source>
</evidence>
<feature type="transmembrane region" description="Helical" evidence="1">
    <location>
        <begin position="151"/>
        <end position="176"/>
    </location>
</feature>
<name>A0A917IGY8_9MICO</name>
<feature type="transmembrane region" description="Helical" evidence="1">
    <location>
        <begin position="94"/>
        <end position="114"/>
    </location>
</feature>
<keyword evidence="1" id="KW-1133">Transmembrane helix</keyword>
<feature type="transmembrane region" description="Helical" evidence="1">
    <location>
        <begin position="37"/>
        <end position="56"/>
    </location>
</feature>
<proteinExistence type="predicted"/>
<keyword evidence="1" id="KW-0812">Transmembrane</keyword>
<protein>
    <recommendedName>
        <fullName evidence="4">GGDEF domain-containing protein</fullName>
    </recommendedName>
</protein>
<gene>
    <name evidence="2" type="ORF">GCM10010921_26280</name>
</gene>
<keyword evidence="1" id="KW-0472">Membrane</keyword>
<dbReference type="Proteomes" id="UP000657592">
    <property type="component" value="Unassembled WGS sequence"/>
</dbReference>
<accession>A0A917IGY8</accession>
<dbReference type="AlphaFoldDB" id="A0A917IGY8"/>